<name>A0ABX2E8S8_9FLAO</name>
<reference evidence="1 2" key="1">
    <citation type="journal article" date="2015" name="Int. J. Syst. Evol. Microbiol.">
        <title>Winogradskyella litoriviva sp. nov., isolated from coastal seawater.</title>
        <authorList>
            <person name="Nedashkovskaya O.I."/>
            <person name="Kukhlevskiy A.D."/>
            <person name="Zhukova N.V."/>
            <person name="Kim S.J."/>
            <person name="Rhee S.K."/>
            <person name="Mikhailov V.V."/>
        </authorList>
    </citation>
    <scope>NUCLEOTIDE SEQUENCE [LARGE SCALE GENOMIC DNA]</scope>
    <source>
        <strain evidence="1 2">KMM6491</strain>
    </source>
</reference>
<dbReference type="Proteomes" id="UP000805085">
    <property type="component" value="Unassembled WGS sequence"/>
</dbReference>
<evidence type="ECO:0000313" key="2">
    <source>
        <dbReference type="Proteomes" id="UP000805085"/>
    </source>
</evidence>
<comment type="caution">
    <text evidence="1">The sequence shown here is derived from an EMBL/GenBank/DDBJ whole genome shotgun (WGS) entry which is preliminary data.</text>
</comment>
<dbReference type="EMBL" id="JABRWQ010000006">
    <property type="protein sequence ID" value="NRD24486.1"/>
    <property type="molecule type" value="Genomic_DNA"/>
</dbReference>
<sequence>MDRRKFIKNSALASSLFFVPNFIKAFEAVATEQLGYKRLVIVQLAGGNDGLNTIIPYNNDFYFKARPQLAITKNVIKLSDDLGFHPSLSPLRPLFDKGELSIINNVGYPNPVRSHFRSMDIWQTASGADEYLQSGWLGRFLDQHGKKPYNALEMDEQLSLAMKGEHFNGIATYDYKMLYKTTKDPYFKNIINHYNDTHLSEHNLGYLYQTMIEAKSSAKYIYENTKVATSQESYPNNGFAKQLKNVAQFINSGLDTKVFYTSLSGFDTHAGQNNKQTKLLSQYAESVFAFVKDLKQNDTFKDTLILTFSEFGRRVKQNAANGTDHGSANNVFVIGKDLKQAGFYNNLASLSDLDNNGDLKYSVDFRSVYATILSNWMNVSAKGIIPTEQKTMNFI</sequence>
<proteinExistence type="predicted"/>
<organism evidence="1 2">
    <name type="scientific">Winogradskyella litoriviva</name>
    <dbReference type="NCBI Taxonomy" id="1220182"/>
    <lineage>
        <taxon>Bacteria</taxon>
        <taxon>Pseudomonadati</taxon>
        <taxon>Bacteroidota</taxon>
        <taxon>Flavobacteriia</taxon>
        <taxon>Flavobacteriales</taxon>
        <taxon>Flavobacteriaceae</taxon>
        <taxon>Winogradskyella</taxon>
    </lineage>
</organism>
<dbReference type="Pfam" id="PF07394">
    <property type="entry name" value="DUF1501"/>
    <property type="match status" value="1"/>
</dbReference>
<dbReference type="RefSeq" id="WP_173302133.1">
    <property type="nucleotide sequence ID" value="NZ_JABRWQ010000006.1"/>
</dbReference>
<dbReference type="InterPro" id="IPR010869">
    <property type="entry name" value="DUF1501"/>
</dbReference>
<keyword evidence="2" id="KW-1185">Reference proteome</keyword>
<accession>A0ABX2E8S8</accession>
<gene>
    <name evidence="1" type="ORF">HNV10_14600</name>
</gene>
<evidence type="ECO:0000313" key="1">
    <source>
        <dbReference type="EMBL" id="NRD24486.1"/>
    </source>
</evidence>
<dbReference type="PANTHER" id="PTHR43737">
    <property type="entry name" value="BLL7424 PROTEIN"/>
    <property type="match status" value="1"/>
</dbReference>
<protein>
    <submittedName>
        <fullName evidence="1">DUF1501 domain-containing protein</fullName>
    </submittedName>
</protein>
<dbReference type="PANTHER" id="PTHR43737:SF1">
    <property type="entry name" value="DUF1501 DOMAIN-CONTAINING PROTEIN"/>
    <property type="match status" value="1"/>
</dbReference>